<keyword evidence="1" id="KW-0812">Transmembrane</keyword>
<evidence type="ECO:0000313" key="3">
    <source>
        <dbReference type="Proteomes" id="UP000075635"/>
    </source>
</evidence>
<organism evidence="2 3">
    <name type="scientific">Sorangium cellulosum</name>
    <name type="common">Polyangium cellulosum</name>
    <dbReference type="NCBI Taxonomy" id="56"/>
    <lineage>
        <taxon>Bacteria</taxon>
        <taxon>Pseudomonadati</taxon>
        <taxon>Myxococcota</taxon>
        <taxon>Polyangia</taxon>
        <taxon>Polyangiales</taxon>
        <taxon>Polyangiaceae</taxon>
        <taxon>Sorangium</taxon>
    </lineage>
</organism>
<name>A0A150R0M2_SORCE</name>
<dbReference type="Proteomes" id="UP000075635">
    <property type="component" value="Unassembled WGS sequence"/>
</dbReference>
<feature type="transmembrane region" description="Helical" evidence="1">
    <location>
        <begin position="12"/>
        <end position="33"/>
    </location>
</feature>
<evidence type="ECO:0000313" key="2">
    <source>
        <dbReference type="EMBL" id="KYF73378.1"/>
    </source>
</evidence>
<accession>A0A150R0M2</accession>
<gene>
    <name evidence="2" type="ORF">BE17_52515</name>
</gene>
<dbReference type="EMBL" id="JEMB01003375">
    <property type="protein sequence ID" value="KYF73378.1"/>
    <property type="molecule type" value="Genomic_DNA"/>
</dbReference>
<comment type="caution">
    <text evidence="2">The sequence shown here is derived from an EMBL/GenBank/DDBJ whole genome shotgun (WGS) entry which is preliminary data.</text>
</comment>
<proteinExistence type="predicted"/>
<keyword evidence="1" id="KW-0472">Membrane</keyword>
<reference evidence="2 3" key="1">
    <citation type="submission" date="2014-02" db="EMBL/GenBank/DDBJ databases">
        <title>The small core and large imbalanced accessory genome model reveals a collaborative survival strategy of Sorangium cellulosum strains in nature.</title>
        <authorList>
            <person name="Han K."/>
            <person name="Peng R."/>
            <person name="Blom J."/>
            <person name="Li Y.-Z."/>
        </authorList>
    </citation>
    <scope>NUCLEOTIDE SEQUENCE [LARGE SCALE GENOMIC DNA]</scope>
    <source>
        <strain evidence="2 3">So0011-07</strain>
    </source>
</reference>
<evidence type="ECO:0000256" key="1">
    <source>
        <dbReference type="SAM" id="Phobius"/>
    </source>
</evidence>
<keyword evidence="1" id="KW-1133">Transmembrane helix</keyword>
<dbReference type="AlphaFoldDB" id="A0A150R0M2"/>
<protein>
    <submittedName>
        <fullName evidence="2">Uncharacterized protein</fullName>
    </submittedName>
</protein>
<sequence>MSRAFTSVRLRKVLFVAQGFSLTSVFVIARFWIVMSEEFSNSARAASRMSPPPVQAVERRLHRGPHVAAAVDVAGPVLRDPGGSGPRHDGVVTARVSIAGIWC</sequence>